<evidence type="ECO:0000313" key="1">
    <source>
        <dbReference type="EMBL" id="KAA1089646.1"/>
    </source>
</evidence>
<dbReference type="EMBL" id="VSWC01000093">
    <property type="protein sequence ID" value="KAA1089646.1"/>
    <property type="molecule type" value="Genomic_DNA"/>
</dbReference>
<reference evidence="1 2" key="1">
    <citation type="submission" date="2019-05" db="EMBL/GenBank/DDBJ databases">
        <title>Emergence of the Ug99 lineage of the wheat stem rust pathogen through somatic hybridization.</title>
        <authorList>
            <person name="Li F."/>
            <person name="Upadhyaya N.M."/>
            <person name="Sperschneider J."/>
            <person name="Matny O."/>
            <person name="Nguyen-Phuc H."/>
            <person name="Mago R."/>
            <person name="Raley C."/>
            <person name="Miller M.E."/>
            <person name="Silverstein K.A.T."/>
            <person name="Henningsen E."/>
            <person name="Hirsch C.D."/>
            <person name="Visser B."/>
            <person name="Pretorius Z.A."/>
            <person name="Steffenson B.J."/>
            <person name="Schwessinger B."/>
            <person name="Dodds P.N."/>
            <person name="Figueroa M."/>
        </authorList>
    </citation>
    <scope>NUCLEOTIDE SEQUENCE [LARGE SCALE GENOMIC DNA]</scope>
    <source>
        <strain evidence="1">21-0</strain>
    </source>
</reference>
<accession>A0A5B0NM60</accession>
<keyword evidence="2" id="KW-1185">Reference proteome</keyword>
<name>A0A5B0NM60_PUCGR</name>
<comment type="caution">
    <text evidence="1">The sequence shown here is derived from an EMBL/GenBank/DDBJ whole genome shotgun (WGS) entry which is preliminary data.</text>
</comment>
<proteinExistence type="predicted"/>
<organism evidence="1 2">
    <name type="scientific">Puccinia graminis f. sp. tritici</name>
    <dbReference type="NCBI Taxonomy" id="56615"/>
    <lineage>
        <taxon>Eukaryota</taxon>
        <taxon>Fungi</taxon>
        <taxon>Dikarya</taxon>
        <taxon>Basidiomycota</taxon>
        <taxon>Pucciniomycotina</taxon>
        <taxon>Pucciniomycetes</taxon>
        <taxon>Pucciniales</taxon>
        <taxon>Pucciniaceae</taxon>
        <taxon>Puccinia</taxon>
    </lineage>
</organism>
<gene>
    <name evidence="1" type="ORF">PGT21_025847</name>
</gene>
<dbReference type="AlphaFoldDB" id="A0A5B0NM60"/>
<dbReference type="Proteomes" id="UP000324748">
    <property type="component" value="Unassembled WGS sequence"/>
</dbReference>
<protein>
    <submittedName>
        <fullName evidence="1">Uncharacterized protein</fullName>
    </submittedName>
</protein>
<evidence type="ECO:0000313" key="2">
    <source>
        <dbReference type="Proteomes" id="UP000324748"/>
    </source>
</evidence>
<sequence>MNDSPSYPTLTYDIISTTIKQESEVTYSYYWKVKEIRTYQVTTQKTYLRSNNELLGQNQHKRVVAILIKKTRQNLDTGSPSPLNSLIRENLEETASLAIPHQLIEEPSSDLSDSVN</sequence>